<feature type="compositionally biased region" description="Polar residues" evidence="1">
    <location>
        <begin position="22"/>
        <end position="31"/>
    </location>
</feature>
<feature type="compositionally biased region" description="Polar residues" evidence="1">
    <location>
        <begin position="1"/>
        <end position="12"/>
    </location>
</feature>
<evidence type="ECO:0000313" key="2">
    <source>
        <dbReference type="EMBL" id="KGF88573.1"/>
    </source>
</evidence>
<feature type="region of interest" description="Disordered" evidence="1">
    <location>
        <begin position="1"/>
        <end position="35"/>
    </location>
</feature>
<gene>
    <name evidence="2" type="ORF">EU91_0507</name>
</gene>
<protein>
    <submittedName>
        <fullName evidence="2">Uncharacterized protein</fullName>
    </submittedName>
</protein>
<reference evidence="3" key="1">
    <citation type="journal article" date="2014" name="Sci. Data">
        <title>Genomes of diverse isolates of the marine cyanobacterium Prochlorococcus.</title>
        <authorList>
            <person name="Biller S."/>
            <person name="Berube P."/>
            <person name="Thompson J."/>
            <person name="Kelly L."/>
            <person name="Roggensack S."/>
            <person name="Awad L."/>
            <person name="Roache-Johnson K."/>
            <person name="Ding H."/>
            <person name="Giovannoni S.J."/>
            <person name="Moore L.R."/>
            <person name="Chisholm S.W."/>
        </authorList>
    </citation>
    <scope>NUCLEOTIDE SEQUENCE [LARGE SCALE GENOMIC DNA]</scope>
    <source>
        <strain evidence="3">GP2</strain>
    </source>
</reference>
<dbReference type="EMBL" id="JNAH01000003">
    <property type="protein sequence ID" value="KGF88573.1"/>
    <property type="molecule type" value="Genomic_DNA"/>
</dbReference>
<comment type="caution">
    <text evidence="2">The sequence shown here is derived from an EMBL/GenBank/DDBJ whole genome shotgun (WGS) entry which is preliminary data.</text>
</comment>
<evidence type="ECO:0000313" key="3">
    <source>
        <dbReference type="Proteomes" id="UP000030598"/>
    </source>
</evidence>
<accession>A0A0A1ZK61</accession>
<dbReference type="Proteomes" id="UP000030598">
    <property type="component" value="Unassembled WGS sequence"/>
</dbReference>
<evidence type="ECO:0000256" key="1">
    <source>
        <dbReference type="SAM" id="MobiDB-lite"/>
    </source>
</evidence>
<dbReference type="STRING" id="59925.EU91_0507"/>
<dbReference type="AlphaFoldDB" id="A0A0A1ZK61"/>
<sequence length="45" mass="5307">MSEVQNPNTNSTQQQQQQQQQSYSDSKINSAESERLYLEMKEAWL</sequence>
<proteinExistence type="predicted"/>
<organism evidence="2 3">
    <name type="scientific">Prochlorococcus marinus str. GP2</name>
    <dbReference type="NCBI Taxonomy" id="59925"/>
    <lineage>
        <taxon>Bacteria</taxon>
        <taxon>Bacillati</taxon>
        <taxon>Cyanobacteriota</taxon>
        <taxon>Cyanophyceae</taxon>
        <taxon>Synechococcales</taxon>
        <taxon>Prochlorococcaceae</taxon>
        <taxon>Prochlorococcus</taxon>
    </lineage>
</organism>
<name>A0A0A1ZK61_PROMR</name>
<dbReference type="RefSeq" id="WP_002807298.1">
    <property type="nucleotide sequence ID" value="NZ_CP138934.1"/>
</dbReference>